<evidence type="ECO:0000256" key="2">
    <source>
        <dbReference type="SAM" id="Coils"/>
    </source>
</evidence>
<protein>
    <recommendedName>
        <fullName evidence="8">Coiled-coil domain-containing protein 22 homolog</fullName>
    </recommendedName>
</protein>
<organism evidence="6 7">
    <name type="scientific">Punica granatum</name>
    <name type="common">Pomegranate</name>
    <dbReference type="NCBI Taxonomy" id="22663"/>
    <lineage>
        <taxon>Eukaryota</taxon>
        <taxon>Viridiplantae</taxon>
        <taxon>Streptophyta</taxon>
        <taxon>Embryophyta</taxon>
        <taxon>Tracheophyta</taxon>
        <taxon>Spermatophyta</taxon>
        <taxon>Magnoliopsida</taxon>
        <taxon>eudicotyledons</taxon>
        <taxon>Gunneridae</taxon>
        <taxon>Pentapetalae</taxon>
        <taxon>rosids</taxon>
        <taxon>malvids</taxon>
        <taxon>Myrtales</taxon>
        <taxon>Lythraceae</taxon>
        <taxon>Punica</taxon>
    </lineage>
</organism>
<feature type="region of interest" description="Disordered" evidence="3">
    <location>
        <begin position="172"/>
        <end position="201"/>
    </location>
</feature>
<evidence type="ECO:0000259" key="4">
    <source>
        <dbReference type="Pfam" id="PF05667"/>
    </source>
</evidence>
<dbReference type="GO" id="GO:0097602">
    <property type="term" value="F:cullin family protein binding"/>
    <property type="evidence" value="ECO:0007669"/>
    <property type="project" value="TreeGrafter"/>
</dbReference>
<dbReference type="InterPro" id="IPR048348">
    <property type="entry name" value="CCDC22_CC"/>
</dbReference>
<evidence type="ECO:0000259" key="5">
    <source>
        <dbReference type="Pfam" id="PF21674"/>
    </source>
</evidence>
<dbReference type="Pfam" id="PF21674">
    <property type="entry name" value="CCDC22_N"/>
    <property type="match status" value="1"/>
</dbReference>
<dbReference type="PANTHER" id="PTHR15668:SF4">
    <property type="entry name" value="COILED-COIL DOMAIN-CONTAINING PROTEIN 22"/>
    <property type="match status" value="1"/>
</dbReference>
<dbReference type="GO" id="GO:2000060">
    <property type="term" value="P:positive regulation of ubiquitin-dependent protein catabolic process"/>
    <property type="evidence" value="ECO:0007669"/>
    <property type="project" value="TreeGrafter"/>
</dbReference>
<accession>A0A218X8W7</accession>
<proteinExistence type="inferred from homology"/>
<dbReference type="PANTHER" id="PTHR15668">
    <property type="entry name" value="JM1 PROTEIN"/>
    <property type="match status" value="1"/>
</dbReference>
<comment type="caution">
    <text evidence="6">The sequence shown here is derived from an EMBL/GenBank/DDBJ whole genome shotgun (WGS) entry which is preliminary data.</text>
</comment>
<evidence type="ECO:0000313" key="6">
    <source>
        <dbReference type="EMBL" id="OWM81383.1"/>
    </source>
</evidence>
<evidence type="ECO:0000313" key="7">
    <source>
        <dbReference type="Proteomes" id="UP000197138"/>
    </source>
</evidence>
<evidence type="ECO:0008006" key="8">
    <source>
        <dbReference type="Google" id="ProtNLM"/>
    </source>
</evidence>
<sequence length="522" mass="59484">MEEQPGTLLDSLKSFGVSIPNDATSMADLLFPEALVSICAQCLNLIDDSLAFPTLPDSTAENFKVCTDIAGSIKGMGFAGDLSFYEVKSNTFLFLSQFRILERVVLCSNSWQFLYPSEEDTSKLMRFLVERLSETSAVGKAADSGQGDGENLSNSQFEQRLWLKGEVPESASADLKDSDDKSSEKAQSATPANIMRNETQDCRKDRFEVVKKGNDSIDESEEAKAVASGNLINPSDKQCHKMKCSVEEMRHRRKRIEEALKERTSELQHLNKELELLKAAAEMALNEDHPGDFFIETHNGDIDAKKKNLIELESQGNALRMTLEEKKRGLEESIYGSKPDLYAKFRNLKEVERETDSILSETQTRKGEYSWLLAELKKQPRQESRRSYINRMNEITKNSRKQDADIERILRDTRELQLESNSIQERLHRTYAVTDETVFREAKKDQVGRQAYRLLTSIHETFEQITEKILATDRVQRERAEHEKKLAGMATGSSNISKLEANLETIVKENEYLEQRLQHNQN</sequence>
<dbReference type="InterPro" id="IPR008530">
    <property type="entry name" value="CCDC22"/>
</dbReference>
<keyword evidence="2" id="KW-0175">Coiled coil</keyword>
<comment type="similarity">
    <text evidence="1">Belongs to the CCDC22 family.</text>
</comment>
<reference evidence="7" key="1">
    <citation type="journal article" date="2017" name="Plant J.">
        <title>The pomegranate (Punica granatum L.) genome and the genomics of punicalagin biosynthesis.</title>
        <authorList>
            <person name="Qin G."/>
            <person name="Xu C."/>
            <person name="Ming R."/>
            <person name="Tang H."/>
            <person name="Guyot R."/>
            <person name="Kramer E.M."/>
            <person name="Hu Y."/>
            <person name="Yi X."/>
            <person name="Qi Y."/>
            <person name="Xu X."/>
            <person name="Gao Z."/>
            <person name="Pan H."/>
            <person name="Jian J."/>
            <person name="Tian Y."/>
            <person name="Yue Z."/>
            <person name="Xu Y."/>
        </authorList>
    </citation>
    <scope>NUCLEOTIDE SEQUENCE [LARGE SCALE GENOMIC DNA]</scope>
    <source>
        <strain evidence="7">cv. Dabenzi</strain>
    </source>
</reference>
<dbReference type="AlphaFoldDB" id="A0A218X8W7"/>
<name>A0A218X8W7_PUNGR</name>
<dbReference type="EMBL" id="MTKT01002214">
    <property type="protein sequence ID" value="OWM81383.1"/>
    <property type="molecule type" value="Genomic_DNA"/>
</dbReference>
<feature type="domain" description="CCDC22 N-terminal" evidence="5">
    <location>
        <begin position="1"/>
        <end position="86"/>
    </location>
</feature>
<feature type="domain" description="CCDC22 coiled-coil" evidence="4">
    <location>
        <begin position="132"/>
        <end position="486"/>
    </location>
</feature>
<dbReference type="InterPro" id="IPR048349">
    <property type="entry name" value="CCDC22_N"/>
</dbReference>
<feature type="compositionally biased region" description="Basic and acidic residues" evidence="3">
    <location>
        <begin position="174"/>
        <end position="184"/>
    </location>
</feature>
<evidence type="ECO:0000256" key="1">
    <source>
        <dbReference type="ARBA" id="ARBA00006438"/>
    </source>
</evidence>
<gene>
    <name evidence="6" type="ORF">CDL15_Pgr007421</name>
</gene>
<dbReference type="Pfam" id="PF05667">
    <property type="entry name" value="CCDC22_CC"/>
    <property type="match status" value="1"/>
</dbReference>
<feature type="coiled-coil region" evidence="2">
    <location>
        <begin position="246"/>
        <end position="315"/>
    </location>
</feature>
<evidence type="ECO:0000256" key="3">
    <source>
        <dbReference type="SAM" id="MobiDB-lite"/>
    </source>
</evidence>
<dbReference type="Proteomes" id="UP000197138">
    <property type="component" value="Unassembled WGS sequence"/>
</dbReference>